<evidence type="ECO:0000256" key="1">
    <source>
        <dbReference type="ARBA" id="ARBA00004141"/>
    </source>
</evidence>
<feature type="transmembrane region" description="Helical" evidence="5">
    <location>
        <begin position="35"/>
        <end position="56"/>
    </location>
</feature>
<dbReference type="RefSeq" id="WP_103427711.1">
    <property type="nucleotide sequence ID" value="NZ_CP026309.1"/>
</dbReference>
<dbReference type="Pfam" id="PF00892">
    <property type="entry name" value="EamA"/>
    <property type="match status" value="2"/>
</dbReference>
<proteinExistence type="predicted"/>
<dbReference type="KEGG" id="srub:C2R22_16150"/>
<feature type="domain" description="EamA" evidence="6">
    <location>
        <begin position="6"/>
        <end position="140"/>
    </location>
</feature>
<feature type="transmembrane region" description="Helical" evidence="5">
    <location>
        <begin position="68"/>
        <end position="89"/>
    </location>
</feature>
<dbReference type="PANTHER" id="PTHR32322:SF2">
    <property type="entry name" value="EAMA DOMAIN-CONTAINING PROTEIN"/>
    <property type="match status" value="1"/>
</dbReference>
<dbReference type="EMBL" id="CP026309">
    <property type="protein sequence ID" value="AUV84022.1"/>
    <property type="molecule type" value="Genomic_DNA"/>
</dbReference>
<comment type="subcellular location">
    <subcellularLocation>
        <location evidence="1">Membrane</location>
        <topology evidence="1">Multi-pass membrane protein</topology>
    </subcellularLocation>
</comment>
<dbReference type="Proteomes" id="UP000236584">
    <property type="component" value="Chromosome"/>
</dbReference>
<keyword evidence="8" id="KW-1185">Reference proteome</keyword>
<feature type="transmembrane region" description="Helical" evidence="5">
    <location>
        <begin position="183"/>
        <end position="202"/>
    </location>
</feature>
<dbReference type="SUPFAM" id="SSF103481">
    <property type="entry name" value="Multidrug resistance efflux transporter EmrE"/>
    <property type="match status" value="2"/>
</dbReference>
<evidence type="ECO:0000313" key="8">
    <source>
        <dbReference type="Proteomes" id="UP000236584"/>
    </source>
</evidence>
<reference evidence="7 8" key="1">
    <citation type="submission" date="2018-01" db="EMBL/GenBank/DDBJ databases">
        <title>Complete genome sequence of Salinigranum rubrum GX10T, an extremely halophilic archaeon isolated from a marine solar saltern.</title>
        <authorList>
            <person name="Han S."/>
        </authorList>
    </citation>
    <scope>NUCLEOTIDE SEQUENCE [LARGE SCALE GENOMIC DNA]</scope>
    <source>
        <strain evidence="7 8">GX10</strain>
    </source>
</reference>
<feature type="transmembrane region" description="Helical" evidence="5">
    <location>
        <begin position="214"/>
        <end position="236"/>
    </location>
</feature>
<protein>
    <submittedName>
        <fullName evidence="7">EamA family transporter</fullName>
    </submittedName>
</protein>
<gene>
    <name evidence="7" type="ORF">C2R22_16150</name>
</gene>
<name>A0A2I8VQ20_9EURY</name>
<dbReference type="AlphaFoldDB" id="A0A2I8VQ20"/>
<feature type="transmembrane region" description="Helical" evidence="5">
    <location>
        <begin position="268"/>
        <end position="286"/>
    </location>
</feature>
<dbReference type="GO" id="GO:0016020">
    <property type="term" value="C:membrane"/>
    <property type="evidence" value="ECO:0007669"/>
    <property type="project" value="UniProtKB-SubCell"/>
</dbReference>
<feature type="domain" description="EamA" evidence="6">
    <location>
        <begin position="153"/>
        <end position="286"/>
    </location>
</feature>
<feature type="transmembrane region" description="Helical" evidence="5">
    <location>
        <begin position="124"/>
        <end position="140"/>
    </location>
</feature>
<sequence length="307" mass="31556">MRRRPHLLFVVAALAFGTAFVGIKAGVATLPPVLFAALRFDLGAVLLLAVVFLRRGVGASLPRTRGDLLGVGVAGVFLVTLNGVLLFVGQQFTTSAAAAVIYGVVPLATAPFAVVVLRERLSPVGLLGLVVGFAGLVVVVQPSRGVLDGSGVGEALVVVAALSVALGSVLLRRLRPTVSSLALTAWAMVVGAVCSHAVSLALGEPLDVTWTPVAVAAVVWLGTVSTGFAFPAYFALIREAGPVRANLVAYVVPIVAAVSGALVLGESIAVTTAVGFLVVLCGFALLEHEALRRDVREALDRDRTADR</sequence>
<evidence type="ECO:0000313" key="7">
    <source>
        <dbReference type="EMBL" id="AUV84022.1"/>
    </source>
</evidence>
<feature type="transmembrane region" description="Helical" evidence="5">
    <location>
        <begin position="95"/>
        <end position="117"/>
    </location>
</feature>
<dbReference type="InterPro" id="IPR000620">
    <property type="entry name" value="EamA_dom"/>
</dbReference>
<evidence type="ECO:0000256" key="4">
    <source>
        <dbReference type="ARBA" id="ARBA00023136"/>
    </source>
</evidence>
<evidence type="ECO:0000259" key="6">
    <source>
        <dbReference type="Pfam" id="PF00892"/>
    </source>
</evidence>
<feature type="transmembrane region" description="Helical" evidence="5">
    <location>
        <begin position="243"/>
        <end position="262"/>
    </location>
</feature>
<evidence type="ECO:0000256" key="2">
    <source>
        <dbReference type="ARBA" id="ARBA00022692"/>
    </source>
</evidence>
<keyword evidence="3 5" id="KW-1133">Transmembrane helix</keyword>
<organism evidence="7 8">
    <name type="scientific">Salinigranum rubrum</name>
    <dbReference type="NCBI Taxonomy" id="755307"/>
    <lineage>
        <taxon>Archaea</taxon>
        <taxon>Methanobacteriati</taxon>
        <taxon>Methanobacteriota</taxon>
        <taxon>Stenosarchaea group</taxon>
        <taxon>Halobacteria</taxon>
        <taxon>Halobacteriales</taxon>
        <taxon>Haloferacaceae</taxon>
        <taxon>Salinigranum</taxon>
    </lineage>
</organism>
<evidence type="ECO:0000256" key="5">
    <source>
        <dbReference type="SAM" id="Phobius"/>
    </source>
</evidence>
<dbReference type="PANTHER" id="PTHR32322">
    <property type="entry name" value="INNER MEMBRANE TRANSPORTER"/>
    <property type="match status" value="1"/>
</dbReference>
<evidence type="ECO:0000256" key="3">
    <source>
        <dbReference type="ARBA" id="ARBA00022989"/>
    </source>
</evidence>
<dbReference type="OrthoDB" id="17861at2157"/>
<accession>A0A2I8VQ20</accession>
<keyword evidence="4 5" id="KW-0472">Membrane</keyword>
<dbReference type="InterPro" id="IPR050638">
    <property type="entry name" value="AA-Vitamin_Transporters"/>
</dbReference>
<keyword evidence="2 5" id="KW-0812">Transmembrane</keyword>
<dbReference type="InterPro" id="IPR037185">
    <property type="entry name" value="EmrE-like"/>
</dbReference>
<feature type="transmembrane region" description="Helical" evidence="5">
    <location>
        <begin position="152"/>
        <end position="171"/>
    </location>
</feature>
<dbReference type="GeneID" id="35593656"/>